<dbReference type="InterPro" id="IPR052016">
    <property type="entry name" value="Bact_Sigma-Reg"/>
</dbReference>
<evidence type="ECO:0000313" key="3">
    <source>
        <dbReference type="EMBL" id="KLL10919.1"/>
    </source>
</evidence>
<keyword evidence="4" id="KW-1185">Reference proteome</keyword>
<protein>
    <recommendedName>
        <fullName evidence="2">PPM-type phosphatase domain-containing protein</fullName>
    </recommendedName>
</protein>
<proteinExistence type="predicted"/>
<gene>
    <name evidence="3" type="ORF">FrCorBMG51_14915</name>
</gene>
<organism evidence="3 4">
    <name type="scientific">Protofrankia coriariae</name>
    <dbReference type="NCBI Taxonomy" id="1562887"/>
    <lineage>
        <taxon>Bacteria</taxon>
        <taxon>Bacillati</taxon>
        <taxon>Actinomycetota</taxon>
        <taxon>Actinomycetes</taxon>
        <taxon>Frankiales</taxon>
        <taxon>Frankiaceae</taxon>
        <taxon>Protofrankia</taxon>
    </lineage>
</organism>
<dbReference type="InterPro" id="IPR001932">
    <property type="entry name" value="PPM-type_phosphatase-like_dom"/>
</dbReference>
<keyword evidence="1" id="KW-0378">Hydrolase</keyword>
<reference evidence="3 4" key="1">
    <citation type="submission" date="2014-12" db="EMBL/GenBank/DDBJ databases">
        <title>Frankia sp. BMG5.1 draft genome.</title>
        <authorList>
            <person name="Gtari M."/>
            <person name="Ghodhbane-Gtari F."/>
            <person name="Nouioui I."/>
            <person name="Ktari A."/>
            <person name="Hezbri K."/>
            <person name="Mimouni W."/>
            <person name="Sbissi I."/>
            <person name="Ayari A."/>
            <person name="Yamanaka T."/>
            <person name="Normand P."/>
            <person name="Tisa L.S."/>
            <person name="Boudabous A."/>
        </authorList>
    </citation>
    <scope>NUCLEOTIDE SEQUENCE [LARGE SCALE GENOMIC DNA]</scope>
    <source>
        <strain evidence="3 4">BMG5.1</strain>
    </source>
</reference>
<dbReference type="PANTHER" id="PTHR43156:SF2">
    <property type="entry name" value="STAGE II SPORULATION PROTEIN E"/>
    <property type="match status" value="1"/>
</dbReference>
<dbReference type="Proteomes" id="UP000035425">
    <property type="component" value="Unassembled WGS sequence"/>
</dbReference>
<comment type="caution">
    <text evidence="3">The sequence shown here is derived from an EMBL/GenBank/DDBJ whole genome shotgun (WGS) entry which is preliminary data.</text>
</comment>
<dbReference type="SUPFAM" id="SSF81606">
    <property type="entry name" value="PP2C-like"/>
    <property type="match status" value="1"/>
</dbReference>
<dbReference type="InterPro" id="IPR036457">
    <property type="entry name" value="PPM-type-like_dom_sf"/>
</dbReference>
<evidence type="ECO:0000259" key="2">
    <source>
        <dbReference type="Pfam" id="PF07228"/>
    </source>
</evidence>
<feature type="domain" description="PPM-type phosphatase" evidence="2">
    <location>
        <begin position="6"/>
        <end position="94"/>
    </location>
</feature>
<sequence length="97" mass="10379">MQPVGAHGLALGLFDNADLTSTRIRLRPGDMLLLYTDGVTEARRGREQYGDDRLRALVANTEPASADQLTSAVEAAVIDFADGPPQDDIAILAVFLP</sequence>
<dbReference type="RefSeq" id="WP_047223668.1">
    <property type="nucleotide sequence ID" value="NZ_JWIO01000023.1"/>
</dbReference>
<dbReference type="Gene3D" id="3.60.40.10">
    <property type="entry name" value="PPM-type phosphatase domain"/>
    <property type="match status" value="1"/>
</dbReference>
<name>A0ABR5F2H5_9ACTN</name>
<dbReference type="PANTHER" id="PTHR43156">
    <property type="entry name" value="STAGE II SPORULATION PROTEIN E-RELATED"/>
    <property type="match status" value="1"/>
</dbReference>
<evidence type="ECO:0000256" key="1">
    <source>
        <dbReference type="ARBA" id="ARBA00022801"/>
    </source>
</evidence>
<dbReference type="Pfam" id="PF07228">
    <property type="entry name" value="SpoIIE"/>
    <property type="match status" value="1"/>
</dbReference>
<accession>A0ABR5F2H5</accession>
<evidence type="ECO:0000313" key="4">
    <source>
        <dbReference type="Proteomes" id="UP000035425"/>
    </source>
</evidence>
<dbReference type="EMBL" id="JWIO01000023">
    <property type="protein sequence ID" value="KLL10919.1"/>
    <property type="molecule type" value="Genomic_DNA"/>
</dbReference>